<reference evidence="2" key="2">
    <citation type="submission" date="2022-06" db="UniProtKB">
        <authorList>
            <consortium name="EnsemblMetazoa"/>
        </authorList>
    </citation>
    <scope>IDENTIFICATION</scope>
    <source>
        <strain evidence="2">DF5081</strain>
    </source>
</reference>
<protein>
    <submittedName>
        <fullName evidence="2">Uncharacterized protein</fullName>
    </submittedName>
</protein>
<organism evidence="2 3">
    <name type="scientific">Caenorhabditis japonica</name>
    <dbReference type="NCBI Taxonomy" id="281687"/>
    <lineage>
        <taxon>Eukaryota</taxon>
        <taxon>Metazoa</taxon>
        <taxon>Ecdysozoa</taxon>
        <taxon>Nematoda</taxon>
        <taxon>Chromadorea</taxon>
        <taxon>Rhabditida</taxon>
        <taxon>Rhabditina</taxon>
        <taxon>Rhabditomorpha</taxon>
        <taxon>Rhabditoidea</taxon>
        <taxon>Rhabditidae</taxon>
        <taxon>Peloderinae</taxon>
        <taxon>Caenorhabditis</taxon>
    </lineage>
</organism>
<feature type="compositionally biased region" description="Low complexity" evidence="1">
    <location>
        <begin position="1169"/>
        <end position="1190"/>
    </location>
</feature>
<dbReference type="Proteomes" id="UP000005237">
    <property type="component" value="Unassembled WGS sequence"/>
</dbReference>
<accession>A0A8R1DI09</accession>
<proteinExistence type="predicted"/>
<feature type="compositionally biased region" description="Polar residues" evidence="1">
    <location>
        <begin position="1157"/>
        <end position="1168"/>
    </location>
</feature>
<feature type="compositionally biased region" description="Acidic residues" evidence="1">
    <location>
        <begin position="692"/>
        <end position="705"/>
    </location>
</feature>
<feature type="compositionally biased region" description="Acidic residues" evidence="1">
    <location>
        <begin position="1074"/>
        <end position="1085"/>
    </location>
</feature>
<dbReference type="AlphaFoldDB" id="A0A8R1DI09"/>
<feature type="compositionally biased region" description="Basic and acidic residues" evidence="1">
    <location>
        <begin position="925"/>
        <end position="934"/>
    </location>
</feature>
<feature type="compositionally biased region" description="Basic and acidic residues" evidence="1">
    <location>
        <begin position="528"/>
        <end position="537"/>
    </location>
</feature>
<evidence type="ECO:0000313" key="2">
    <source>
        <dbReference type="EnsemblMetazoa" id="CJA02299.1"/>
    </source>
</evidence>
<feature type="region of interest" description="Disordered" evidence="1">
    <location>
        <begin position="516"/>
        <end position="630"/>
    </location>
</feature>
<evidence type="ECO:0000256" key="1">
    <source>
        <dbReference type="SAM" id="MobiDB-lite"/>
    </source>
</evidence>
<feature type="region of interest" description="Disordered" evidence="1">
    <location>
        <begin position="785"/>
        <end position="1225"/>
    </location>
</feature>
<feature type="compositionally biased region" description="Acidic residues" evidence="1">
    <location>
        <begin position="592"/>
        <end position="606"/>
    </location>
</feature>
<feature type="compositionally biased region" description="Basic and acidic residues" evidence="1">
    <location>
        <begin position="807"/>
        <end position="831"/>
    </location>
</feature>
<feature type="compositionally biased region" description="Basic and acidic residues" evidence="1">
    <location>
        <begin position="607"/>
        <end position="617"/>
    </location>
</feature>
<dbReference type="EnsemblMetazoa" id="CJA02299.1">
    <property type="protein sequence ID" value="CJA02299.1"/>
    <property type="gene ID" value="WBGene00121503"/>
</dbReference>
<feature type="compositionally biased region" description="Acidic residues" evidence="1">
    <location>
        <begin position="726"/>
        <end position="738"/>
    </location>
</feature>
<keyword evidence="3" id="KW-1185">Reference proteome</keyword>
<sequence length="1225" mass="138387">MVYYGKIEEFCTLATRNDLSDKLKTEIAQWAVHEAVDYKRIISDRTVTLFDGSAVALSPLAEDTVIQGIKLFRVVYEYLRTCAKTVKDGARLNSLAHSVKCLRNHTKLTSRFISVRIVPGNYHTQQVMREMHEKKKNQALKNKSALPVQLVTRNMHRLAPDSQFWNDMPYDEWYPPTPLDLLESILTVNIPERAKRELIVQYVLDWLRADPEHAEDSDKQLALETIKVITDTMLDVSLEKIYYILDEEKAALRKRVNAVLNDDGVATKVFSLQDDGLSYEKLWNGEVHLATTIGKKDLERFEQRLKTQMEEGKKRKLAILDPETEMLYQMFLFENQKYDLMSSDAIESNTLLRMFQTAMVRKTGKGPMQNSGKGKEIEQSVKAMFEKQEKNDESEIPEVFAAIEKGRKRKSEGYDGSTSSTSPITFVPPTTKRIQHVGRSQSQINQNDNTTAVQNTTTTSSILSPADPQRNAELNMMIATPARYYKRPITVNVDMVSPPTQRLPPVTAQNSILKTAKAVQSPSRGRIRFHESVRRGANESVDSTEERQEEEEEAPRPKGLNFAILEDEEEEDISTRRSTSMKEKLHVNDRIDENEEEEEDEEDEPIEKEKSFEHQEEPENQTFDVLENVPKENSSLIDTFEMRTDDVMPGTNETFELTEDMSEKTAEVQEDEVPEEEGLQNTNQKDMAETEEKTEEIQTEDEPEDVGSTSEIQEDIEEEVPKDTDILAEEQQQEEEAPWDGVHRSFELQKDEDCVPVDAVNDENQFEDAHDELIEDVPLNRTFEVQDDCPQPRADVPNYERPVIEASVERAAKVQKAEEKIPEPVQEEDRPPSANTRLAAKRAADSRSATPEEVNEKSETLKSTTRKTRATSVQKTSEIQEDPDSRSPSRGRSRATSVQKSSEVQVDESDSGLARAPTVVKKATKVRENEEEVPRTPSKRSRAASVKRNAPVEEEEEPTKTPKKTPRAKAASAKSGNTEEKDEDVTMSTAARKTRAGSVKKQTFEEKSAEIADEEDLNTTAKRTRASSVRRSVRSRTTSEVAAPDELPRTTRSRPGSRATTPSRSTRAKKTLDDEPPADEIELPDVGDSMMVKQVRAKRTPSSRATSETPKAATRSASKRHVSVTVDSAIEEEPAKKQRGRPRNTPLKVIPEISEEPLTSSKNVTTPTRGGSRSRNPSVSSTSATVPTTPKRGKKATLEEVIEENDETELTKSVRRSTRRTTHQP</sequence>
<feature type="compositionally biased region" description="Low complexity" evidence="1">
    <location>
        <begin position="1026"/>
        <end position="1039"/>
    </location>
</feature>
<feature type="compositionally biased region" description="Polar residues" evidence="1">
    <location>
        <begin position="895"/>
        <end position="904"/>
    </location>
</feature>
<feature type="region of interest" description="Disordered" evidence="1">
    <location>
        <begin position="656"/>
        <end position="740"/>
    </location>
</feature>
<feature type="compositionally biased region" description="Basic and acidic residues" evidence="1">
    <location>
        <begin position="580"/>
        <end position="591"/>
    </location>
</feature>
<feature type="compositionally biased region" description="Acidic residues" evidence="1">
    <location>
        <begin position="668"/>
        <end position="678"/>
    </location>
</feature>
<reference evidence="3" key="1">
    <citation type="submission" date="2010-08" db="EMBL/GenBank/DDBJ databases">
        <authorList>
            <consortium name="Caenorhabditis japonica Sequencing Consortium"/>
            <person name="Wilson R.K."/>
        </authorList>
    </citation>
    <scope>NUCLEOTIDE SEQUENCE [LARGE SCALE GENOMIC DNA]</scope>
    <source>
        <strain evidence="3">DF5081</strain>
    </source>
</reference>
<feature type="compositionally biased region" description="Basic residues" evidence="1">
    <location>
        <begin position="1213"/>
        <end position="1225"/>
    </location>
</feature>
<feature type="region of interest" description="Disordered" evidence="1">
    <location>
        <begin position="407"/>
        <end position="428"/>
    </location>
</feature>
<name>A0A8R1DI09_CAEJA</name>
<evidence type="ECO:0000313" key="3">
    <source>
        <dbReference type="Proteomes" id="UP000005237"/>
    </source>
</evidence>